<gene>
    <name evidence="20" type="ORF">UFOPK2329_00868</name>
</gene>
<dbReference type="GO" id="GO:0009073">
    <property type="term" value="P:aromatic amino acid family biosynthetic process"/>
    <property type="evidence" value="ECO:0007669"/>
    <property type="project" value="UniProtKB-KW"/>
</dbReference>
<evidence type="ECO:0000256" key="2">
    <source>
        <dbReference type="ARBA" id="ARBA00001911"/>
    </source>
</evidence>
<keyword evidence="11" id="KW-0479">Metal-binding</keyword>
<dbReference type="EMBL" id="CAEZWZ010000149">
    <property type="protein sequence ID" value="CAB4677390.1"/>
    <property type="molecule type" value="Genomic_DNA"/>
</dbReference>
<dbReference type="HAMAP" id="MF_00110">
    <property type="entry name" value="DHQ_synthase"/>
    <property type="match status" value="1"/>
</dbReference>
<dbReference type="NCBIfam" id="TIGR01357">
    <property type="entry name" value="aroB"/>
    <property type="match status" value="1"/>
</dbReference>
<feature type="domain" description="3-dehydroquinate synthase N-terminal" evidence="18">
    <location>
        <begin position="60"/>
        <end position="172"/>
    </location>
</feature>
<evidence type="ECO:0000256" key="8">
    <source>
        <dbReference type="ARBA" id="ARBA00017684"/>
    </source>
</evidence>
<comment type="similarity">
    <text evidence="6">Belongs to the sugar phosphate cyclases superfamily. Dehydroquinate synthase family.</text>
</comment>
<dbReference type="GO" id="GO:0008652">
    <property type="term" value="P:amino acid biosynthetic process"/>
    <property type="evidence" value="ECO:0007669"/>
    <property type="project" value="UniProtKB-KW"/>
</dbReference>
<keyword evidence="13" id="KW-0862">Zinc</keyword>
<evidence type="ECO:0000256" key="11">
    <source>
        <dbReference type="ARBA" id="ARBA00022723"/>
    </source>
</evidence>
<dbReference type="InterPro" id="IPR030960">
    <property type="entry name" value="DHQS/DOIS_N"/>
</dbReference>
<dbReference type="InterPro" id="IPR016037">
    <property type="entry name" value="DHQ_synth_AroB"/>
</dbReference>
<comment type="cofactor">
    <cofactor evidence="3">
        <name>Co(2+)</name>
        <dbReference type="ChEBI" id="CHEBI:48828"/>
    </cofactor>
</comment>
<dbReference type="InterPro" id="IPR056179">
    <property type="entry name" value="DHQS_C"/>
</dbReference>
<evidence type="ECO:0000256" key="12">
    <source>
        <dbReference type="ARBA" id="ARBA00022741"/>
    </source>
</evidence>
<evidence type="ECO:0000256" key="10">
    <source>
        <dbReference type="ARBA" id="ARBA00022605"/>
    </source>
</evidence>
<dbReference type="Gene3D" id="3.40.50.1970">
    <property type="match status" value="1"/>
</dbReference>
<dbReference type="GO" id="GO:0046872">
    <property type="term" value="F:metal ion binding"/>
    <property type="evidence" value="ECO:0007669"/>
    <property type="project" value="UniProtKB-KW"/>
</dbReference>
<accession>A0A6J6MT16</accession>
<dbReference type="Gene3D" id="1.20.1090.10">
    <property type="entry name" value="Dehydroquinate synthase-like - alpha domain"/>
    <property type="match status" value="1"/>
</dbReference>
<evidence type="ECO:0000256" key="6">
    <source>
        <dbReference type="ARBA" id="ARBA00005412"/>
    </source>
</evidence>
<dbReference type="PIRSF" id="PIRSF001455">
    <property type="entry name" value="DHQ_synth"/>
    <property type="match status" value="1"/>
</dbReference>
<dbReference type="PANTHER" id="PTHR43622">
    <property type="entry name" value="3-DEHYDROQUINATE SYNTHASE"/>
    <property type="match status" value="1"/>
</dbReference>
<comment type="pathway">
    <text evidence="5">Metabolic intermediate biosynthesis; chorismate biosynthesis; chorismate from D-erythrose 4-phosphate and phosphoenolpyruvate: step 2/7.</text>
</comment>
<dbReference type="GO" id="GO:0000166">
    <property type="term" value="F:nucleotide binding"/>
    <property type="evidence" value="ECO:0007669"/>
    <property type="project" value="UniProtKB-KW"/>
</dbReference>
<evidence type="ECO:0000256" key="5">
    <source>
        <dbReference type="ARBA" id="ARBA00004661"/>
    </source>
</evidence>
<evidence type="ECO:0000256" key="1">
    <source>
        <dbReference type="ARBA" id="ARBA00001393"/>
    </source>
</evidence>
<reference evidence="20" key="1">
    <citation type="submission" date="2020-05" db="EMBL/GenBank/DDBJ databases">
        <authorList>
            <person name="Chiriac C."/>
            <person name="Salcher M."/>
            <person name="Ghai R."/>
            <person name="Kavagutti S V."/>
        </authorList>
    </citation>
    <scope>NUCLEOTIDE SEQUENCE</scope>
</reference>
<dbReference type="InterPro" id="IPR050071">
    <property type="entry name" value="Dehydroquinate_synthase"/>
</dbReference>
<dbReference type="InterPro" id="IPR030963">
    <property type="entry name" value="DHQ_synth_fam"/>
</dbReference>
<keyword evidence="17" id="KW-0170">Cobalt</keyword>
<evidence type="ECO:0000256" key="7">
    <source>
        <dbReference type="ARBA" id="ARBA00013031"/>
    </source>
</evidence>
<protein>
    <recommendedName>
        <fullName evidence="8">3-dehydroquinate synthase</fullName>
        <ecNumber evidence="7">4.2.3.4</ecNumber>
    </recommendedName>
</protein>
<evidence type="ECO:0000256" key="16">
    <source>
        <dbReference type="ARBA" id="ARBA00023239"/>
    </source>
</evidence>
<comment type="cofactor">
    <cofactor evidence="2">
        <name>NAD(+)</name>
        <dbReference type="ChEBI" id="CHEBI:57540"/>
    </cofactor>
</comment>
<proteinExistence type="inferred from homology"/>
<evidence type="ECO:0000256" key="15">
    <source>
        <dbReference type="ARBA" id="ARBA00023141"/>
    </source>
</evidence>
<evidence type="ECO:0000256" key="13">
    <source>
        <dbReference type="ARBA" id="ARBA00022833"/>
    </source>
</evidence>
<evidence type="ECO:0000256" key="14">
    <source>
        <dbReference type="ARBA" id="ARBA00023027"/>
    </source>
</evidence>
<evidence type="ECO:0000313" key="20">
    <source>
        <dbReference type="EMBL" id="CAB4677390.1"/>
    </source>
</evidence>
<dbReference type="GO" id="GO:0005737">
    <property type="term" value="C:cytoplasm"/>
    <property type="evidence" value="ECO:0007669"/>
    <property type="project" value="UniProtKB-SubCell"/>
</dbReference>
<organism evidence="20">
    <name type="scientific">freshwater metagenome</name>
    <dbReference type="NCBI Taxonomy" id="449393"/>
    <lineage>
        <taxon>unclassified sequences</taxon>
        <taxon>metagenomes</taxon>
        <taxon>ecological metagenomes</taxon>
    </lineage>
</organism>
<evidence type="ECO:0000259" key="18">
    <source>
        <dbReference type="Pfam" id="PF01761"/>
    </source>
</evidence>
<keyword evidence="12" id="KW-0547">Nucleotide-binding</keyword>
<name>A0A6J6MT16_9ZZZZ</name>
<keyword evidence="15" id="KW-0057">Aromatic amino acid biosynthesis</keyword>
<dbReference type="Pfam" id="PF01761">
    <property type="entry name" value="DHQ_synthase"/>
    <property type="match status" value="1"/>
</dbReference>
<dbReference type="AlphaFoldDB" id="A0A6J6MT16"/>
<keyword evidence="14" id="KW-0520">NAD</keyword>
<keyword evidence="16" id="KW-0456">Lyase</keyword>
<feature type="domain" description="3-dehydroquinate synthase C-terminal" evidence="19">
    <location>
        <begin position="174"/>
        <end position="316"/>
    </location>
</feature>
<comment type="subcellular location">
    <subcellularLocation>
        <location evidence="4">Cytoplasm</location>
    </subcellularLocation>
</comment>
<evidence type="ECO:0000256" key="3">
    <source>
        <dbReference type="ARBA" id="ARBA00001941"/>
    </source>
</evidence>
<sequence>MSTITIKADRVSQVYISNGQWDLTLENALEGRARAAFIVSETIAGLVNFEIESETDIHIFTIPDGEEGKSAATLLKLWDWLGAAGFTRSDIIIGIGGGATTDIAGFAAATWLRGIDWVAVPTSVAGMVDAAIGGKTGMNSDYGKNLIGSFHSPMSVIVDTAWLTTLSDRDFSAGLAEVIKCGFIADKRILELVKGKNLEEIRRDNSLLTELITSAIKVKASVVSEDFKESFHREILNYGHTLAHAIEIDSKYSLRHGEAVSIGMVFAAELSHKHSSLSSDIVELHRTVLSSLNLPITYEASAWVRLLPLLSLDKKARGRTIRFVLLEALEKTTRLESPGERELAAIYERVSK</sequence>
<comment type="catalytic activity">
    <reaction evidence="1">
        <text>7-phospho-2-dehydro-3-deoxy-D-arabino-heptonate = 3-dehydroquinate + phosphate</text>
        <dbReference type="Rhea" id="RHEA:21968"/>
        <dbReference type="ChEBI" id="CHEBI:32364"/>
        <dbReference type="ChEBI" id="CHEBI:43474"/>
        <dbReference type="ChEBI" id="CHEBI:58394"/>
        <dbReference type="EC" id="4.2.3.4"/>
    </reaction>
</comment>
<dbReference type="EC" id="4.2.3.4" evidence="7"/>
<dbReference type="PANTHER" id="PTHR43622:SF7">
    <property type="entry name" value="3-DEHYDROQUINATE SYNTHASE, CHLOROPLASTIC"/>
    <property type="match status" value="1"/>
</dbReference>
<keyword evidence="10" id="KW-0028">Amino-acid biosynthesis</keyword>
<dbReference type="SUPFAM" id="SSF56796">
    <property type="entry name" value="Dehydroquinate synthase-like"/>
    <property type="match status" value="1"/>
</dbReference>
<dbReference type="Pfam" id="PF24621">
    <property type="entry name" value="DHQS_C"/>
    <property type="match status" value="1"/>
</dbReference>
<keyword evidence="9" id="KW-0963">Cytoplasm</keyword>
<evidence type="ECO:0000259" key="19">
    <source>
        <dbReference type="Pfam" id="PF24621"/>
    </source>
</evidence>
<dbReference type="GO" id="GO:0003856">
    <property type="term" value="F:3-dehydroquinate synthase activity"/>
    <property type="evidence" value="ECO:0007669"/>
    <property type="project" value="UniProtKB-EC"/>
</dbReference>
<evidence type="ECO:0000256" key="9">
    <source>
        <dbReference type="ARBA" id="ARBA00022490"/>
    </source>
</evidence>
<dbReference type="CDD" id="cd08195">
    <property type="entry name" value="DHQS"/>
    <property type="match status" value="1"/>
</dbReference>
<evidence type="ECO:0000256" key="17">
    <source>
        <dbReference type="ARBA" id="ARBA00023285"/>
    </source>
</evidence>
<evidence type="ECO:0000256" key="4">
    <source>
        <dbReference type="ARBA" id="ARBA00004496"/>
    </source>
</evidence>